<evidence type="ECO:0000313" key="1">
    <source>
        <dbReference type="EMBL" id="GIH05257.1"/>
    </source>
</evidence>
<sequence length="106" mass="11466">MRKLEVEATTRPTAHTCVELDAEAARSSLLPGALGEGTWTQVAATTHAVIKVNDFMASMVHALAPAESYGRLTRTRSRLGSGDKYPDVSRITRMQITFGFGSVRVS</sequence>
<proteinExistence type="predicted"/>
<accession>A0A8J3Q8Q0</accession>
<dbReference type="AlphaFoldDB" id="A0A8J3Q8Q0"/>
<organism evidence="1 2">
    <name type="scientific">Rhizocola hellebori</name>
    <dbReference type="NCBI Taxonomy" id="1392758"/>
    <lineage>
        <taxon>Bacteria</taxon>
        <taxon>Bacillati</taxon>
        <taxon>Actinomycetota</taxon>
        <taxon>Actinomycetes</taxon>
        <taxon>Micromonosporales</taxon>
        <taxon>Micromonosporaceae</taxon>
        <taxon>Rhizocola</taxon>
    </lineage>
</organism>
<protein>
    <submittedName>
        <fullName evidence="1">Uncharacterized protein</fullName>
    </submittedName>
</protein>
<name>A0A8J3Q8Q0_9ACTN</name>
<gene>
    <name evidence="1" type="ORF">Rhe02_33240</name>
</gene>
<comment type="caution">
    <text evidence="1">The sequence shown here is derived from an EMBL/GenBank/DDBJ whole genome shotgun (WGS) entry which is preliminary data.</text>
</comment>
<dbReference type="EMBL" id="BONY01000017">
    <property type="protein sequence ID" value="GIH05257.1"/>
    <property type="molecule type" value="Genomic_DNA"/>
</dbReference>
<reference evidence="1" key="1">
    <citation type="submission" date="2021-01" db="EMBL/GenBank/DDBJ databases">
        <title>Whole genome shotgun sequence of Rhizocola hellebori NBRC 109834.</title>
        <authorList>
            <person name="Komaki H."/>
            <person name="Tamura T."/>
        </authorList>
    </citation>
    <scope>NUCLEOTIDE SEQUENCE</scope>
    <source>
        <strain evidence="1">NBRC 109834</strain>
    </source>
</reference>
<keyword evidence="2" id="KW-1185">Reference proteome</keyword>
<evidence type="ECO:0000313" key="2">
    <source>
        <dbReference type="Proteomes" id="UP000612899"/>
    </source>
</evidence>
<dbReference type="Proteomes" id="UP000612899">
    <property type="component" value="Unassembled WGS sequence"/>
</dbReference>